<feature type="compositionally biased region" description="Polar residues" evidence="3">
    <location>
        <begin position="464"/>
        <end position="478"/>
    </location>
</feature>
<name>A0A9W6BHE4_9CHLO</name>
<feature type="compositionally biased region" description="Low complexity" evidence="3">
    <location>
        <begin position="506"/>
        <end position="541"/>
    </location>
</feature>
<dbReference type="OrthoDB" id="341511at2759"/>
<feature type="compositionally biased region" description="Low complexity" evidence="3">
    <location>
        <begin position="449"/>
        <end position="463"/>
    </location>
</feature>
<feature type="compositionally biased region" description="Gly residues" evidence="3">
    <location>
        <begin position="689"/>
        <end position="698"/>
    </location>
</feature>
<dbReference type="InterPro" id="IPR042470">
    <property type="entry name" value="RMI1_N_C_sf"/>
</dbReference>
<comment type="similarity">
    <text evidence="1">Belongs to the RMI1 family.</text>
</comment>
<comment type="caution">
    <text evidence="5">The sequence shown here is derived from an EMBL/GenBank/DDBJ whole genome shotgun (WGS) entry which is preliminary data.</text>
</comment>
<reference evidence="5 6" key="1">
    <citation type="journal article" date="2023" name="Commun. Biol.">
        <title>Reorganization of the ancestral sex-determining regions during the evolution of trioecy in Pleodorina starrii.</title>
        <authorList>
            <person name="Takahashi K."/>
            <person name="Suzuki S."/>
            <person name="Kawai-Toyooka H."/>
            <person name="Yamamoto K."/>
            <person name="Hamaji T."/>
            <person name="Ootsuki R."/>
            <person name="Yamaguchi H."/>
            <person name="Kawachi M."/>
            <person name="Higashiyama T."/>
            <person name="Nozaki H."/>
        </authorList>
    </citation>
    <scope>NUCLEOTIDE SEQUENCE [LARGE SCALE GENOMIC DNA]</scope>
    <source>
        <strain evidence="5 6">NIES-4479</strain>
    </source>
</reference>
<dbReference type="AlphaFoldDB" id="A0A9W6BHE4"/>
<evidence type="ECO:0000313" key="6">
    <source>
        <dbReference type="Proteomes" id="UP001165080"/>
    </source>
</evidence>
<evidence type="ECO:0000256" key="1">
    <source>
        <dbReference type="ARBA" id="ARBA00006395"/>
    </source>
</evidence>
<gene>
    <name evidence="5" type="primary">PLEST004853</name>
    <name evidence="5" type="ORF">PLESTB_000514000</name>
</gene>
<feature type="compositionally biased region" description="Low complexity" evidence="3">
    <location>
        <begin position="219"/>
        <end position="262"/>
    </location>
</feature>
<feature type="compositionally biased region" description="Low complexity" evidence="3">
    <location>
        <begin position="711"/>
        <end position="723"/>
    </location>
</feature>
<feature type="region of interest" description="Disordered" evidence="3">
    <location>
        <begin position="205"/>
        <end position="388"/>
    </location>
</feature>
<evidence type="ECO:0000313" key="5">
    <source>
        <dbReference type="EMBL" id="GLC51546.1"/>
    </source>
</evidence>
<dbReference type="GO" id="GO:0016604">
    <property type="term" value="C:nuclear body"/>
    <property type="evidence" value="ECO:0007669"/>
    <property type="project" value="TreeGrafter"/>
</dbReference>
<feature type="compositionally biased region" description="Gly residues" evidence="3">
    <location>
        <begin position="423"/>
        <end position="437"/>
    </location>
</feature>
<dbReference type="PANTHER" id="PTHR14790">
    <property type="entry name" value="RECQ-MEDIATED GENOME INSTABILITY PROTEIN 1 RMI1"/>
    <property type="match status" value="1"/>
</dbReference>
<dbReference type="Gene3D" id="2.40.50.770">
    <property type="entry name" value="RecQ-mediated genome instability protein Rmi1, C-terminal domain"/>
    <property type="match status" value="1"/>
</dbReference>
<dbReference type="SMART" id="SM01161">
    <property type="entry name" value="DUF1767"/>
    <property type="match status" value="1"/>
</dbReference>
<dbReference type="InterPro" id="IPR013894">
    <property type="entry name" value="RMI1_OB"/>
</dbReference>
<dbReference type="EMBL" id="BRXU01000004">
    <property type="protein sequence ID" value="GLC51546.1"/>
    <property type="molecule type" value="Genomic_DNA"/>
</dbReference>
<dbReference type="GO" id="GO:0000712">
    <property type="term" value="P:resolution of meiotic recombination intermediates"/>
    <property type="evidence" value="ECO:0007669"/>
    <property type="project" value="TreeGrafter"/>
</dbReference>
<feature type="compositionally biased region" description="Low complexity" evidence="3">
    <location>
        <begin position="316"/>
        <end position="363"/>
    </location>
</feature>
<dbReference type="GO" id="GO:0031422">
    <property type="term" value="C:RecQ family helicase-topoisomerase III complex"/>
    <property type="evidence" value="ECO:0007669"/>
    <property type="project" value="TreeGrafter"/>
</dbReference>
<evidence type="ECO:0000256" key="2">
    <source>
        <dbReference type="ARBA" id="ARBA00018987"/>
    </source>
</evidence>
<protein>
    <recommendedName>
        <fullName evidence="2">RecQ-mediated genome instability protein 1</fullName>
    </recommendedName>
</protein>
<evidence type="ECO:0000256" key="3">
    <source>
        <dbReference type="SAM" id="MobiDB-lite"/>
    </source>
</evidence>
<feature type="compositionally biased region" description="Low complexity" evidence="3">
    <location>
        <begin position="290"/>
        <end position="309"/>
    </location>
</feature>
<sequence>MMDWEVRLRQRYAIVVRPEWLEQVMAQLHAAHPDLSTWPEDRVFEKIFTAFLFCDLNQAGSATLPTNTKEMHKEVLMGKFVLQLDEVINMAAAARERYTEQPCGRCLKFALTDGCQQVVGVEHAHLPTLTWDCPAGSKVLIHNVPIRRGMLLLGPDNTALLGGQVERLEAARQRAVAAWTKPVVGRPAGSAPRDIFAEARQAAWAPGAPTTGPPGVGPSGAAAGAWQQGASAGAQPQGAVGQAPLASGAAAGPGMAAAVPPAQQRPPAPPQQAPHQQRPPPAAWQMPTEQQPGPQPQGIISGIQGQALATGGGAGAAAAAPAPAARPLWQQQQQGWHLKQPQAVTQPRAPAPPTQAGAQADAPAGPPWLGRSANATLGGSGSAGNQVGMSNANAAALSSRPGLALPNGVPGSSAGAATSFGGTLSGGGVGGVGGSGSRGAPPMVDLVTSSDSGGSADSQSRSSNDQPSQRQPSNSHLALQQPQPQPHVRHQQPQPQQEPPLRRRLPPSSLSAGTSLLGGSTAAPPAAGAGASAAPGLGLSTFSSDLLPPRPANTAAAQRAGPSGLLPSVIPPTNAAVGSGTTAGLLRKPALPLARSSPGQSGSLGCVGQGGAAAAAAPSPTTSTVTAPSGGGPVPGAAAQRSLFPASTAAAGAGLGAGVRGTRGAGLAVDVDMVDLAALDDDDGDDGGEVGAAGGGALSGNAAGPVRDTWQLQQQEQQQQRAQGCKAKLQPPLDPAGRTEKRPRLLPGQPAKMGAAEDVMRATRMDVDLDAATAAERLASGPVAAGAGALDVEQWHGGAVGTLSRRYGPAAATAAPAAAVAHHPVESMAVEVDSIDSEMTGGGGSWDSTGCGRQGLMGPGSEDLPPAEPGAAAAAAAAAGPAGYVARHGQVEADAVNYAGVVMLCQVPDLLHPDPETDASGVFPFTVDVYGLFHGLDADTATIEDGSAVVEAQLTDRALGPFLADVEPPAGLDAAGPIGLAEIQAMADSLDPAVQAYGQDLAARFTNFIRDFSGIIRLEYREPPPTQPLIVRLINDEDQGPAGGCQVYEQFLQDSGALRADDQEAGEPAWQGE</sequence>
<feature type="compositionally biased region" description="Low complexity" evidence="3">
    <location>
        <begin position="411"/>
        <end position="422"/>
    </location>
</feature>
<dbReference type="Proteomes" id="UP001165080">
    <property type="component" value="Unassembled WGS sequence"/>
</dbReference>
<accession>A0A9W6BHE4</accession>
<feature type="compositionally biased region" description="Pro residues" evidence="3">
    <location>
        <begin position="263"/>
        <end position="282"/>
    </location>
</feature>
<organism evidence="5 6">
    <name type="scientific">Pleodorina starrii</name>
    <dbReference type="NCBI Taxonomy" id="330485"/>
    <lineage>
        <taxon>Eukaryota</taxon>
        <taxon>Viridiplantae</taxon>
        <taxon>Chlorophyta</taxon>
        <taxon>core chlorophytes</taxon>
        <taxon>Chlorophyceae</taxon>
        <taxon>CS clade</taxon>
        <taxon>Chlamydomonadales</taxon>
        <taxon>Volvocaceae</taxon>
        <taxon>Pleodorina</taxon>
    </lineage>
</organism>
<evidence type="ECO:0000259" key="4">
    <source>
        <dbReference type="Pfam" id="PF08585"/>
    </source>
</evidence>
<dbReference type="GO" id="GO:0000724">
    <property type="term" value="P:double-strand break repair via homologous recombination"/>
    <property type="evidence" value="ECO:0007669"/>
    <property type="project" value="TreeGrafter"/>
</dbReference>
<feature type="region of interest" description="Disordered" evidence="3">
    <location>
        <begin position="400"/>
        <end position="639"/>
    </location>
</feature>
<keyword evidence="6" id="KW-1185">Reference proteome</keyword>
<dbReference type="Pfam" id="PF08585">
    <property type="entry name" value="RMI1_N_C"/>
    <property type="match status" value="1"/>
</dbReference>
<feature type="compositionally biased region" description="Polar residues" evidence="3">
    <location>
        <begin position="373"/>
        <end position="388"/>
    </location>
</feature>
<feature type="domain" description="RecQ mediated genome instability protein 1 OB-fold" evidence="4">
    <location>
        <begin position="86"/>
        <end position="173"/>
    </location>
</feature>
<feature type="region of interest" description="Disordered" evidence="3">
    <location>
        <begin position="680"/>
        <end position="755"/>
    </location>
</feature>
<dbReference type="PANTHER" id="PTHR14790:SF15">
    <property type="entry name" value="RECQ-MEDIATED GENOME INSTABILITY PROTEIN 1"/>
    <property type="match status" value="1"/>
</dbReference>
<feature type="compositionally biased region" description="Low complexity" evidence="3">
    <location>
        <begin position="612"/>
        <end position="628"/>
    </location>
</feature>
<proteinExistence type="inferred from homology"/>